<evidence type="ECO:0000313" key="5">
    <source>
        <dbReference type="Proteomes" id="UP000827721"/>
    </source>
</evidence>
<dbReference type="SUPFAM" id="SSF54106">
    <property type="entry name" value="LysM domain"/>
    <property type="match status" value="1"/>
</dbReference>
<dbReference type="Gene3D" id="3.10.350.10">
    <property type="entry name" value="LysM domain"/>
    <property type="match status" value="1"/>
</dbReference>
<evidence type="ECO:0000256" key="1">
    <source>
        <dbReference type="ARBA" id="ARBA00022669"/>
    </source>
</evidence>
<dbReference type="PANTHER" id="PTHR34997:SF1">
    <property type="entry name" value="PEPTIDOGLYCAN-BINDING LYSIN DOMAIN"/>
    <property type="match status" value="1"/>
</dbReference>
<dbReference type="InterPro" id="IPR022251">
    <property type="entry name" value="DUF3774_wound-induced"/>
</dbReference>
<gene>
    <name evidence="4" type="ORF">JRO89_XS06G0087400</name>
</gene>
<keyword evidence="2" id="KW-0843">Virulence</keyword>
<proteinExistence type="predicted"/>
<dbReference type="PANTHER" id="PTHR34997">
    <property type="entry name" value="AM15"/>
    <property type="match status" value="1"/>
</dbReference>
<keyword evidence="1" id="KW-0147">Chitin-binding</keyword>
<evidence type="ECO:0000256" key="2">
    <source>
        <dbReference type="ARBA" id="ARBA00023026"/>
    </source>
</evidence>
<protein>
    <recommendedName>
        <fullName evidence="3">LysM domain-containing protein</fullName>
    </recommendedName>
</protein>
<sequence length="160" mass="17900">MSYLRRVCMAASVAAVEGQTDKGSKWKSSSLLRPSNSRTNNKYYVYSMSFMHDSSYYGTGVDNNQDDGRKQAQDSLLRVMPVLQWTPPHRAGFFFSMADFGFLNGKPSCDEVYGVKSEDNCSGIAQKFELSTELFNSNNPNLNCYALFVGQWLCFAGTSN</sequence>
<dbReference type="SMART" id="SM00257">
    <property type="entry name" value="LysM"/>
    <property type="match status" value="1"/>
</dbReference>
<dbReference type="Pfam" id="PF01476">
    <property type="entry name" value="LysM"/>
    <property type="match status" value="1"/>
</dbReference>
<organism evidence="4 5">
    <name type="scientific">Xanthoceras sorbifolium</name>
    <dbReference type="NCBI Taxonomy" id="99658"/>
    <lineage>
        <taxon>Eukaryota</taxon>
        <taxon>Viridiplantae</taxon>
        <taxon>Streptophyta</taxon>
        <taxon>Embryophyta</taxon>
        <taxon>Tracheophyta</taxon>
        <taxon>Spermatophyta</taxon>
        <taxon>Magnoliopsida</taxon>
        <taxon>eudicotyledons</taxon>
        <taxon>Gunneridae</taxon>
        <taxon>Pentapetalae</taxon>
        <taxon>rosids</taxon>
        <taxon>malvids</taxon>
        <taxon>Sapindales</taxon>
        <taxon>Sapindaceae</taxon>
        <taxon>Xanthoceroideae</taxon>
        <taxon>Xanthoceras</taxon>
    </lineage>
</organism>
<feature type="domain" description="LysM" evidence="3">
    <location>
        <begin position="111"/>
        <end position="155"/>
    </location>
</feature>
<dbReference type="InterPro" id="IPR036779">
    <property type="entry name" value="LysM_dom_sf"/>
</dbReference>
<evidence type="ECO:0000259" key="3">
    <source>
        <dbReference type="PROSITE" id="PS51782"/>
    </source>
</evidence>
<dbReference type="CDD" id="cd00118">
    <property type="entry name" value="LysM"/>
    <property type="match status" value="1"/>
</dbReference>
<reference evidence="4 5" key="1">
    <citation type="submission" date="2021-02" db="EMBL/GenBank/DDBJ databases">
        <title>Plant Genome Project.</title>
        <authorList>
            <person name="Zhang R.-G."/>
        </authorList>
    </citation>
    <scope>NUCLEOTIDE SEQUENCE [LARGE SCALE GENOMIC DNA]</scope>
    <source>
        <tissue evidence="4">Leaves</tissue>
    </source>
</reference>
<dbReference type="Pfam" id="PF12609">
    <property type="entry name" value="DUF3774"/>
    <property type="match status" value="1"/>
</dbReference>
<dbReference type="Proteomes" id="UP000827721">
    <property type="component" value="Unassembled WGS sequence"/>
</dbReference>
<dbReference type="InterPro" id="IPR052210">
    <property type="entry name" value="LysM1-like"/>
</dbReference>
<name>A0ABQ8HXH1_9ROSI</name>
<accession>A0ABQ8HXH1</accession>
<dbReference type="InterPro" id="IPR018392">
    <property type="entry name" value="LysM"/>
</dbReference>
<keyword evidence="5" id="KW-1185">Reference proteome</keyword>
<comment type="caution">
    <text evidence="4">The sequence shown here is derived from an EMBL/GenBank/DDBJ whole genome shotgun (WGS) entry which is preliminary data.</text>
</comment>
<dbReference type="EMBL" id="JAFEMO010000006">
    <property type="protein sequence ID" value="KAH7569003.1"/>
    <property type="molecule type" value="Genomic_DNA"/>
</dbReference>
<dbReference type="PROSITE" id="PS51782">
    <property type="entry name" value="LYSM"/>
    <property type="match status" value="1"/>
</dbReference>
<evidence type="ECO:0000313" key="4">
    <source>
        <dbReference type="EMBL" id="KAH7569003.1"/>
    </source>
</evidence>